<protein>
    <submittedName>
        <fullName evidence="2">Uncharacterized protein LOC113862340</fullName>
    </submittedName>
</protein>
<proteinExistence type="predicted"/>
<reference evidence="1" key="1">
    <citation type="journal article" date="2019" name="Toxins">
        <title>Detection of Abrin-Like and Prepropulchellin-Like Toxin Genes and Transcripts Using Whole Genome Sequencing and Full-Length Transcript Sequencing of Abrus precatorius.</title>
        <authorList>
            <person name="Hovde B.T."/>
            <person name="Daligault H.E."/>
            <person name="Hanschen E.R."/>
            <person name="Kunde Y.A."/>
            <person name="Johnson M.B."/>
            <person name="Starkenburg S.R."/>
            <person name="Johnson S.L."/>
        </authorList>
    </citation>
    <scope>NUCLEOTIDE SEQUENCE [LARGE SCALE GENOMIC DNA]</scope>
</reference>
<sequence>MGRLRRSVANPPPVADVNQMTHVMEAMIATEAAAAAATASTVPHLVYQGLFEFRKNDPPEFTKVDRPDAAKQWIRDICVRNLGLSVSDLGCEFVVSTPTLSSIKTSIVCVRGPIVVEGRRYKVNLICIPMSGLDVILGMDLLTANHVLIDYEIEQSLQSILVVQEFPKIFSEDIPRIPLHKEVEFAIDLIPGAEPMSVASYRMASKELMVLKEQIEDVM</sequence>
<dbReference type="InterPro" id="IPR021109">
    <property type="entry name" value="Peptidase_aspartic_dom_sf"/>
</dbReference>
<keyword evidence="1" id="KW-1185">Reference proteome</keyword>
<reference evidence="2" key="2">
    <citation type="submission" date="2025-08" db="UniProtKB">
        <authorList>
            <consortium name="RefSeq"/>
        </authorList>
    </citation>
    <scope>IDENTIFICATION</scope>
    <source>
        <tissue evidence="2">Young leaves</tissue>
    </source>
</reference>
<dbReference type="InterPro" id="IPR032567">
    <property type="entry name" value="RTL1-rel"/>
</dbReference>
<accession>A0A8B8L4L2</accession>
<dbReference type="PANTHER" id="PTHR15503:SF45">
    <property type="entry name" value="RNA-DIRECTED DNA POLYMERASE HOMOLOG"/>
    <property type="match status" value="1"/>
</dbReference>
<organism evidence="1 2">
    <name type="scientific">Abrus precatorius</name>
    <name type="common">Indian licorice</name>
    <name type="synonym">Glycine abrus</name>
    <dbReference type="NCBI Taxonomy" id="3816"/>
    <lineage>
        <taxon>Eukaryota</taxon>
        <taxon>Viridiplantae</taxon>
        <taxon>Streptophyta</taxon>
        <taxon>Embryophyta</taxon>
        <taxon>Tracheophyta</taxon>
        <taxon>Spermatophyta</taxon>
        <taxon>Magnoliopsida</taxon>
        <taxon>eudicotyledons</taxon>
        <taxon>Gunneridae</taxon>
        <taxon>Pentapetalae</taxon>
        <taxon>rosids</taxon>
        <taxon>fabids</taxon>
        <taxon>Fabales</taxon>
        <taxon>Fabaceae</taxon>
        <taxon>Papilionoideae</taxon>
        <taxon>50 kb inversion clade</taxon>
        <taxon>NPAAA clade</taxon>
        <taxon>indigoferoid/millettioid clade</taxon>
        <taxon>Abreae</taxon>
        <taxon>Abrus</taxon>
    </lineage>
</organism>
<dbReference type="Gene3D" id="2.40.70.10">
    <property type="entry name" value="Acid Proteases"/>
    <property type="match status" value="1"/>
</dbReference>
<dbReference type="GeneID" id="113862340"/>
<dbReference type="AlphaFoldDB" id="A0A8B8L4L2"/>
<dbReference type="OrthoDB" id="1436782at2759"/>
<dbReference type="RefSeq" id="XP_027351231.1">
    <property type="nucleotide sequence ID" value="XM_027495430.1"/>
</dbReference>
<dbReference type="Proteomes" id="UP000694853">
    <property type="component" value="Unplaced"/>
</dbReference>
<name>A0A8B8L4L2_ABRPR</name>
<evidence type="ECO:0000313" key="1">
    <source>
        <dbReference type="Proteomes" id="UP000694853"/>
    </source>
</evidence>
<dbReference type="PANTHER" id="PTHR15503">
    <property type="entry name" value="LDOC1 RELATED"/>
    <property type="match status" value="1"/>
</dbReference>
<dbReference type="KEGG" id="aprc:113862340"/>
<dbReference type="InterPro" id="IPR043502">
    <property type="entry name" value="DNA/RNA_pol_sf"/>
</dbReference>
<gene>
    <name evidence="2" type="primary">LOC113862340</name>
</gene>
<evidence type="ECO:0000313" key="2">
    <source>
        <dbReference type="RefSeq" id="XP_027351231.1"/>
    </source>
</evidence>
<dbReference type="Pfam" id="PF08284">
    <property type="entry name" value="RVP_2"/>
    <property type="match status" value="1"/>
</dbReference>
<dbReference type="SUPFAM" id="SSF56672">
    <property type="entry name" value="DNA/RNA polymerases"/>
    <property type="match status" value="1"/>
</dbReference>